<dbReference type="Proteomes" id="UP000823868">
    <property type="component" value="Unassembled WGS sequence"/>
</dbReference>
<dbReference type="Gene3D" id="1.10.150.240">
    <property type="entry name" value="Putative phosphatase, domain 2"/>
    <property type="match status" value="1"/>
</dbReference>
<accession>A0A9D1YBY7</accession>
<dbReference type="InterPro" id="IPR041492">
    <property type="entry name" value="HAD_2"/>
</dbReference>
<dbReference type="SFLD" id="SFLDG01129">
    <property type="entry name" value="C1.5:_HAD__Beta-PGM__Phosphata"/>
    <property type="match status" value="1"/>
</dbReference>
<keyword evidence="1" id="KW-0378">Hydrolase</keyword>
<reference evidence="1" key="2">
    <citation type="submission" date="2021-04" db="EMBL/GenBank/DDBJ databases">
        <authorList>
            <person name="Gilroy R."/>
        </authorList>
    </citation>
    <scope>NUCLEOTIDE SEQUENCE</scope>
    <source>
        <strain evidence="1">ChiBcec16_6824</strain>
    </source>
</reference>
<dbReference type="GO" id="GO:0006281">
    <property type="term" value="P:DNA repair"/>
    <property type="evidence" value="ECO:0007669"/>
    <property type="project" value="TreeGrafter"/>
</dbReference>
<dbReference type="Pfam" id="PF13419">
    <property type="entry name" value="HAD_2"/>
    <property type="match status" value="1"/>
</dbReference>
<dbReference type="Gene3D" id="3.40.50.1000">
    <property type="entry name" value="HAD superfamily/HAD-like"/>
    <property type="match status" value="1"/>
</dbReference>
<dbReference type="SUPFAM" id="SSF56784">
    <property type="entry name" value="HAD-like"/>
    <property type="match status" value="1"/>
</dbReference>
<dbReference type="InterPro" id="IPR023198">
    <property type="entry name" value="PGP-like_dom2"/>
</dbReference>
<dbReference type="InterPro" id="IPR023214">
    <property type="entry name" value="HAD_sf"/>
</dbReference>
<organism evidence="1 2">
    <name type="scientific">Candidatus Flavonifractor merdigallinarum</name>
    <dbReference type="NCBI Taxonomy" id="2838589"/>
    <lineage>
        <taxon>Bacteria</taxon>
        <taxon>Bacillati</taxon>
        <taxon>Bacillota</taxon>
        <taxon>Clostridia</taxon>
        <taxon>Eubacteriales</taxon>
        <taxon>Oscillospiraceae</taxon>
        <taxon>Flavonifractor</taxon>
    </lineage>
</organism>
<dbReference type="EMBL" id="DXDX01000120">
    <property type="protein sequence ID" value="HIY21536.1"/>
    <property type="molecule type" value="Genomic_DNA"/>
</dbReference>
<evidence type="ECO:0000313" key="1">
    <source>
        <dbReference type="EMBL" id="HIY21536.1"/>
    </source>
</evidence>
<dbReference type="NCBIfam" id="TIGR01549">
    <property type="entry name" value="HAD-SF-IA-v1"/>
    <property type="match status" value="1"/>
</dbReference>
<dbReference type="InterPro" id="IPR006439">
    <property type="entry name" value="HAD-SF_hydro_IA"/>
</dbReference>
<dbReference type="SFLD" id="SFLDS00003">
    <property type="entry name" value="Haloacid_Dehalogenase"/>
    <property type="match status" value="1"/>
</dbReference>
<dbReference type="AlphaFoldDB" id="A0A9D1YBY7"/>
<protein>
    <submittedName>
        <fullName evidence="1">HAD family hydrolase</fullName>
    </submittedName>
</protein>
<evidence type="ECO:0000313" key="2">
    <source>
        <dbReference type="Proteomes" id="UP000823868"/>
    </source>
</evidence>
<dbReference type="InterPro" id="IPR050155">
    <property type="entry name" value="HAD-like_hydrolase_sf"/>
</dbReference>
<sequence length="213" mass="23010">MVQVDGILFDLDGTLWDAVDGICTAWNRGLERCGLPPALKAEEVRSCMGMLLEDIAARLMPDLPPERRSAVMAVCAREQADYLARHGGTLYDGVEETLAVLRERCPLFIVSNCQSGYIEGFLSITGLGPYFTDFTCPGETGKPKGENIALLVERHQLKHPLYVGDTQGDYNAATAAGVPFLHAAYGFGTIDGEVPAVHAFSELPAALDRLTPP</sequence>
<comment type="caution">
    <text evidence="1">The sequence shown here is derived from an EMBL/GenBank/DDBJ whole genome shotgun (WGS) entry which is preliminary data.</text>
</comment>
<dbReference type="GO" id="GO:0008967">
    <property type="term" value="F:phosphoglycolate phosphatase activity"/>
    <property type="evidence" value="ECO:0007669"/>
    <property type="project" value="TreeGrafter"/>
</dbReference>
<dbReference type="PANTHER" id="PTHR43434">
    <property type="entry name" value="PHOSPHOGLYCOLATE PHOSPHATASE"/>
    <property type="match status" value="1"/>
</dbReference>
<reference evidence="1" key="1">
    <citation type="journal article" date="2021" name="PeerJ">
        <title>Extensive microbial diversity within the chicken gut microbiome revealed by metagenomics and culture.</title>
        <authorList>
            <person name="Gilroy R."/>
            <person name="Ravi A."/>
            <person name="Getino M."/>
            <person name="Pursley I."/>
            <person name="Horton D.L."/>
            <person name="Alikhan N.F."/>
            <person name="Baker D."/>
            <person name="Gharbi K."/>
            <person name="Hall N."/>
            <person name="Watson M."/>
            <person name="Adriaenssens E.M."/>
            <person name="Foster-Nyarko E."/>
            <person name="Jarju S."/>
            <person name="Secka A."/>
            <person name="Antonio M."/>
            <person name="Oren A."/>
            <person name="Chaudhuri R.R."/>
            <person name="La Ragione R."/>
            <person name="Hildebrand F."/>
            <person name="Pallen M.J."/>
        </authorList>
    </citation>
    <scope>NUCLEOTIDE SEQUENCE</scope>
    <source>
        <strain evidence="1">ChiBcec16_6824</strain>
    </source>
</reference>
<gene>
    <name evidence="1" type="ORF">H9841_06520</name>
</gene>
<dbReference type="InterPro" id="IPR036412">
    <property type="entry name" value="HAD-like_sf"/>
</dbReference>
<dbReference type="PANTHER" id="PTHR43434:SF1">
    <property type="entry name" value="PHOSPHOGLYCOLATE PHOSPHATASE"/>
    <property type="match status" value="1"/>
</dbReference>
<name>A0A9D1YBY7_9FIRM</name>
<proteinExistence type="predicted"/>